<evidence type="ECO:0000313" key="12">
    <source>
        <dbReference type="EMBL" id="RCN58273.1"/>
    </source>
</evidence>
<comment type="similarity">
    <text evidence="2">Belongs to the asparagine synthetase family.</text>
</comment>
<dbReference type="PROSITE" id="PS51278">
    <property type="entry name" value="GATASE_TYPE_2"/>
    <property type="match status" value="1"/>
</dbReference>
<feature type="binding site" evidence="9">
    <location>
        <position position="108"/>
    </location>
    <ligand>
        <name>L-glutamine</name>
        <dbReference type="ChEBI" id="CHEBI:58359"/>
    </ligand>
</feature>
<dbReference type="Gene3D" id="3.40.50.620">
    <property type="entry name" value="HUPs"/>
    <property type="match status" value="1"/>
</dbReference>
<dbReference type="Gene3D" id="3.60.20.10">
    <property type="entry name" value="Glutamine Phosphoribosylpyrophosphate, subunit 1, domain 1"/>
    <property type="match status" value="1"/>
</dbReference>
<dbReference type="PIRSF" id="PIRSF001589">
    <property type="entry name" value="Asn_synthetase_glu-h"/>
    <property type="match status" value="1"/>
</dbReference>
<dbReference type="Pfam" id="PF00733">
    <property type="entry name" value="Asn_synthase"/>
    <property type="match status" value="1"/>
</dbReference>
<dbReference type="CDD" id="cd00712">
    <property type="entry name" value="AsnB"/>
    <property type="match status" value="1"/>
</dbReference>
<dbReference type="GO" id="GO:0005524">
    <property type="term" value="F:ATP binding"/>
    <property type="evidence" value="ECO:0007669"/>
    <property type="project" value="UniProtKB-KW"/>
</dbReference>
<dbReference type="GO" id="GO:0006529">
    <property type="term" value="P:asparagine biosynthetic process"/>
    <property type="evidence" value="ECO:0007669"/>
    <property type="project" value="UniProtKB-KW"/>
</dbReference>
<evidence type="ECO:0000313" key="13">
    <source>
        <dbReference type="Proteomes" id="UP000253250"/>
    </source>
</evidence>
<organism evidence="12 13">
    <name type="scientific">Acidiferrobacter thiooxydans</name>
    <dbReference type="NCBI Taxonomy" id="163359"/>
    <lineage>
        <taxon>Bacteria</taxon>
        <taxon>Pseudomonadati</taxon>
        <taxon>Pseudomonadota</taxon>
        <taxon>Gammaproteobacteria</taxon>
        <taxon>Acidiferrobacterales</taxon>
        <taxon>Acidiferrobacteraceae</taxon>
        <taxon>Acidiferrobacter</taxon>
    </lineage>
</organism>
<dbReference type="SUPFAM" id="SSF52402">
    <property type="entry name" value="Adenine nucleotide alpha hydrolases-like"/>
    <property type="match status" value="1"/>
</dbReference>
<keyword evidence="6 8" id="KW-0315">Glutamine amidotransferase</keyword>
<evidence type="ECO:0000256" key="8">
    <source>
        <dbReference type="PIRSR" id="PIRSR001589-1"/>
    </source>
</evidence>
<keyword evidence="8" id="KW-0061">Asparagine biosynthesis</keyword>
<comment type="pathway">
    <text evidence="1">Amino-acid biosynthesis; L-asparagine biosynthesis; L-asparagine from L-aspartate (L-Gln route): step 1/1.</text>
</comment>
<keyword evidence="4 9" id="KW-0547">Nucleotide-binding</keyword>
<evidence type="ECO:0000256" key="5">
    <source>
        <dbReference type="ARBA" id="ARBA00022840"/>
    </source>
</evidence>
<dbReference type="EMBL" id="PSYR01000001">
    <property type="protein sequence ID" value="RCN58273.1"/>
    <property type="molecule type" value="Genomic_DNA"/>
</dbReference>
<dbReference type="InterPro" id="IPR001962">
    <property type="entry name" value="Asn_synthase"/>
</dbReference>
<dbReference type="InterPro" id="IPR029055">
    <property type="entry name" value="Ntn_hydrolases_N"/>
</dbReference>
<dbReference type="PANTHER" id="PTHR43284">
    <property type="entry name" value="ASPARAGINE SYNTHETASE (GLUTAMINE-HYDROLYZING)"/>
    <property type="match status" value="1"/>
</dbReference>
<dbReference type="PANTHER" id="PTHR43284:SF1">
    <property type="entry name" value="ASPARAGINE SYNTHETASE"/>
    <property type="match status" value="1"/>
</dbReference>
<evidence type="ECO:0000256" key="4">
    <source>
        <dbReference type="ARBA" id="ARBA00022741"/>
    </source>
</evidence>
<evidence type="ECO:0000256" key="6">
    <source>
        <dbReference type="ARBA" id="ARBA00022962"/>
    </source>
</evidence>
<evidence type="ECO:0000256" key="2">
    <source>
        <dbReference type="ARBA" id="ARBA00005752"/>
    </source>
</evidence>
<comment type="caution">
    <text evidence="12">The sequence shown here is derived from an EMBL/GenBank/DDBJ whole genome shotgun (WGS) entry which is preliminary data.</text>
</comment>
<dbReference type="InterPro" id="IPR006426">
    <property type="entry name" value="Asn_synth_AEB"/>
</dbReference>
<keyword evidence="8" id="KW-0028">Amino-acid biosynthesis</keyword>
<evidence type="ECO:0000259" key="11">
    <source>
        <dbReference type="PROSITE" id="PS51278"/>
    </source>
</evidence>
<evidence type="ECO:0000256" key="9">
    <source>
        <dbReference type="PIRSR" id="PIRSR001589-2"/>
    </source>
</evidence>
<feature type="active site" description="For GATase activity" evidence="8">
    <location>
        <position position="2"/>
    </location>
</feature>
<dbReference type="InterPro" id="IPR017932">
    <property type="entry name" value="GATase_2_dom"/>
</dbReference>
<dbReference type="GO" id="GO:0005829">
    <property type="term" value="C:cytosol"/>
    <property type="evidence" value="ECO:0007669"/>
    <property type="project" value="TreeGrafter"/>
</dbReference>
<keyword evidence="5 9" id="KW-0067">ATP-binding</keyword>
<dbReference type="InterPro" id="IPR014729">
    <property type="entry name" value="Rossmann-like_a/b/a_fold"/>
</dbReference>
<proteinExistence type="inferred from homology"/>
<dbReference type="InterPro" id="IPR033738">
    <property type="entry name" value="AsnB_N"/>
</dbReference>
<evidence type="ECO:0000256" key="7">
    <source>
        <dbReference type="ARBA" id="ARBA00048741"/>
    </source>
</evidence>
<dbReference type="EC" id="6.3.5.4" evidence="3"/>
<feature type="site" description="Important for beta-aspartyl-AMP intermediate formation" evidence="10">
    <location>
        <position position="363"/>
    </location>
</feature>
<reference evidence="12 13" key="1">
    <citation type="submission" date="2018-02" db="EMBL/GenBank/DDBJ databases">
        <title>Insights into the biology of acidophilic members of the Acidiferrobacteraceae family derived from comparative genomic analyses.</title>
        <authorList>
            <person name="Issotta F."/>
            <person name="Thyssen C."/>
            <person name="Mena C."/>
            <person name="Moya A."/>
            <person name="Bellenberg S."/>
            <person name="Sproer C."/>
            <person name="Covarrubias P.C."/>
            <person name="Sand W."/>
            <person name="Quatrini R."/>
            <person name="Vera M."/>
        </authorList>
    </citation>
    <scope>NUCLEOTIDE SEQUENCE [LARGE SCALE GENOMIC DNA]</scope>
    <source>
        <strain evidence="13">m-1</strain>
    </source>
</reference>
<evidence type="ECO:0000256" key="3">
    <source>
        <dbReference type="ARBA" id="ARBA00012737"/>
    </source>
</evidence>
<dbReference type="SUPFAM" id="SSF56235">
    <property type="entry name" value="N-terminal nucleophile aminohydrolases (Ntn hydrolases)"/>
    <property type="match status" value="1"/>
</dbReference>
<sequence>MCGIGGFVGRRVVDPGQWGAMLGALKTRGPDAQKAVMWDGSFRETDGAGTAGLLHARLSIRDPRPEADQPMANARRDIWICFNGEVYGYEADRAELIRQGYAFRTTSDTEFILYAYEAWGDAFIERLRGMFALVILDLRSKRLFAARDRLGLKPLLYYADGGDFAFASTLRALVPYLGGQARIAPEAVDAYLAHRYIPAPQTLVRGIKRLANGTSLVWEFGEGRPPELRRYWQPHPAPGDFRETLDKAVALRTASDRPVGIFLSGGIDSAVVASSLVRQGYTNITAFTATFPGTAYDEGPQAARMAKALGLAHRAIPVEPRLADDFDRIVADLDEPFADPSALPLWYLARAASAEVKVVLGGDGGDELFAGYKRYRQHLRSRWRGSATISLAYDGLPWEKPARWREELGLTWQEAYVLRFSGLSPAVRRYLQPDLPGAPAVHWRDFPSDQRGLAALLAIDFANYLPEYILRKGDLCTMAHGLELRAPLLDHRFVDLVTGLPANRRFTRPAKAPLVETCQVCRDEGLLTAKKRGFSPPLNRWLREDLFARLPDLGARLGAATDGQLRAQRVDTLVAAYIAGLDKLAEPVYQLLVLDVTLRSLGLAT</sequence>
<name>A0A368HFU4_9GAMM</name>
<dbReference type="CDD" id="cd01991">
    <property type="entry name" value="Asn_synthase_B_C"/>
    <property type="match status" value="1"/>
</dbReference>
<accession>A0A368HFU4</accession>
<dbReference type="NCBIfam" id="TIGR01536">
    <property type="entry name" value="asn_synth_AEB"/>
    <property type="match status" value="1"/>
</dbReference>
<evidence type="ECO:0000256" key="10">
    <source>
        <dbReference type="PIRSR" id="PIRSR001589-3"/>
    </source>
</evidence>
<comment type="catalytic activity">
    <reaction evidence="7">
        <text>L-aspartate + L-glutamine + ATP + H2O = L-asparagine + L-glutamate + AMP + diphosphate + H(+)</text>
        <dbReference type="Rhea" id="RHEA:12228"/>
        <dbReference type="ChEBI" id="CHEBI:15377"/>
        <dbReference type="ChEBI" id="CHEBI:15378"/>
        <dbReference type="ChEBI" id="CHEBI:29985"/>
        <dbReference type="ChEBI" id="CHEBI:29991"/>
        <dbReference type="ChEBI" id="CHEBI:30616"/>
        <dbReference type="ChEBI" id="CHEBI:33019"/>
        <dbReference type="ChEBI" id="CHEBI:58048"/>
        <dbReference type="ChEBI" id="CHEBI:58359"/>
        <dbReference type="ChEBI" id="CHEBI:456215"/>
        <dbReference type="EC" id="6.3.5.4"/>
    </reaction>
</comment>
<dbReference type="OrthoDB" id="9763290at2"/>
<keyword evidence="13" id="KW-1185">Reference proteome</keyword>
<gene>
    <name evidence="12" type="primary">asnB</name>
    <name evidence="12" type="ORF">C4900_00255</name>
</gene>
<dbReference type="InterPro" id="IPR051786">
    <property type="entry name" value="ASN_synthetase/amidase"/>
</dbReference>
<dbReference type="Proteomes" id="UP000253250">
    <property type="component" value="Unassembled WGS sequence"/>
</dbReference>
<dbReference type="AlphaFoldDB" id="A0A368HFU4"/>
<evidence type="ECO:0000256" key="1">
    <source>
        <dbReference type="ARBA" id="ARBA00005187"/>
    </source>
</evidence>
<feature type="domain" description="Glutamine amidotransferase type-2" evidence="11">
    <location>
        <begin position="2"/>
        <end position="221"/>
    </location>
</feature>
<dbReference type="RefSeq" id="WP_114282089.1">
    <property type="nucleotide sequence ID" value="NZ_PSYR01000001.1"/>
</dbReference>
<dbReference type="GO" id="GO:0004066">
    <property type="term" value="F:asparagine synthase (glutamine-hydrolyzing) activity"/>
    <property type="evidence" value="ECO:0007669"/>
    <property type="project" value="UniProtKB-EC"/>
</dbReference>
<protein>
    <recommendedName>
        <fullName evidence="3">asparagine synthase (glutamine-hydrolyzing)</fullName>
        <ecNumber evidence="3">6.3.5.4</ecNumber>
    </recommendedName>
</protein>
<dbReference type="Pfam" id="PF13537">
    <property type="entry name" value="GATase_7"/>
    <property type="match status" value="1"/>
</dbReference>